<keyword evidence="3" id="KW-0804">Transcription</keyword>
<dbReference type="InterPro" id="IPR036271">
    <property type="entry name" value="Tet_transcr_reg_TetR-rel_C_sf"/>
</dbReference>
<dbReference type="AlphaFoldDB" id="A0A5B8LFW9"/>
<dbReference type="InterPro" id="IPR025996">
    <property type="entry name" value="MT1864/Rv1816-like_C"/>
</dbReference>
<dbReference type="EMBL" id="CP042306">
    <property type="protein sequence ID" value="QDZ06961.1"/>
    <property type="molecule type" value="Genomic_DNA"/>
</dbReference>
<dbReference type="PROSITE" id="PS50977">
    <property type="entry name" value="HTH_TETR_2"/>
    <property type="match status" value="1"/>
</dbReference>
<evidence type="ECO:0000256" key="3">
    <source>
        <dbReference type="ARBA" id="ARBA00023163"/>
    </source>
</evidence>
<dbReference type="GO" id="GO:0000976">
    <property type="term" value="F:transcription cis-regulatory region binding"/>
    <property type="evidence" value="ECO:0007669"/>
    <property type="project" value="TreeGrafter"/>
</dbReference>
<organism evidence="6 7">
    <name type="scientific">Sphingomonas panacisoli</name>
    <dbReference type="NCBI Taxonomy" id="1813879"/>
    <lineage>
        <taxon>Bacteria</taxon>
        <taxon>Pseudomonadati</taxon>
        <taxon>Pseudomonadota</taxon>
        <taxon>Alphaproteobacteria</taxon>
        <taxon>Sphingomonadales</taxon>
        <taxon>Sphingomonadaceae</taxon>
        <taxon>Sphingomonas</taxon>
    </lineage>
</organism>
<dbReference type="Gene3D" id="1.10.357.10">
    <property type="entry name" value="Tetracycline Repressor, domain 2"/>
    <property type="match status" value="1"/>
</dbReference>
<dbReference type="SUPFAM" id="SSF46689">
    <property type="entry name" value="Homeodomain-like"/>
    <property type="match status" value="1"/>
</dbReference>
<evidence type="ECO:0000256" key="2">
    <source>
        <dbReference type="ARBA" id="ARBA00023125"/>
    </source>
</evidence>
<proteinExistence type="predicted"/>
<dbReference type="Proteomes" id="UP000315673">
    <property type="component" value="Chromosome"/>
</dbReference>
<accession>A0A5B8LFW9</accession>
<dbReference type="Pfam" id="PF13305">
    <property type="entry name" value="TetR_C_33"/>
    <property type="match status" value="1"/>
</dbReference>
<evidence type="ECO:0000256" key="1">
    <source>
        <dbReference type="ARBA" id="ARBA00023015"/>
    </source>
</evidence>
<dbReference type="PANTHER" id="PTHR30055:SF220">
    <property type="entry name" value="TETR-FAMILY REGULATORY PROTEIN"/>
    <property type="match status" value="1"/>
</dbReference>
<sequence length="172" mass="18910">MLEEREDADLSLREIARSVGVSATAVYRHFPDKEALRAALASAAYDRMGEAQRAAASAYEDVLDQFQATGRTYVRFALDHPALFRLMSSMGPHDDLFALDDGEDDDASKLLRDYAFRLAGEGASIDTVRAIAMRSWALVHGLAVLMLQGYVPRDEALIDAVVDTRALGMNRS</sequence>
<dbReference type="GO" id="GO:0003700">
    <property type="term" value="F:DNA-binding transcription factor activity"/>
    <property type="evidence" value="ECO:0007669"/>
    <property type="project" value="TreeGrafter"/>
</dbReference>
<keyword evidence="7" id="KW-1185">Reference proteome</keyword>
<dbReference type="InterPro" id="IPR050109">
    <property type="entry name" value="HTH-type_TetR-like_transc_reg"/>
</dbReference>
<dbReference type="RefSeq" id="WP_146570045.1">
    <property type="nucleotide sequence ID" value="NZ_CP042306.1"/>
</dbReference>
<keyword evidence="1" id="KW-0805">Transcription regulation</keyword>
<keyword evidence="2 4" id="KW-0238">DNA-binding</keyword>
<dbReference type="InterPro" id="IPR009057">
    <property type="entry name" value="Homeodomain-like_sf"/>
</dbReference>
<protein>
    <submittedName>
        <fullName evidence="6">TetR/AcrR family transcriptional regulator</fullName>
    </submittedName>
</protein>
<reference evidence="6 7" key="1">
    <citation type="submission" date="2019-07" db="EMBL/GenBank/DDBJ databases">
        <title>Full genome sequence of Sphingomonas sp. 4R-6-7(HKS19).</title>
        <authorList>
            <person name="Im W.-T."/>
        </authorList>
    </citation>
    <scope>NUCLEOTIDE SEQUENCE [LARGE SCALE GENOMIC DNA]</scope>
    <source>
        <strain evidence="6 7">HKS19</strain>
    </source>
</reference>
<feature type="domain" description="HTH tetR-type" evidence="5">
    <location>
        <begin position="1"/>
        <end position="48"/>
    </location>
</feature>
<dbReference type="PANTHER" id="PTHR30055">
    <property type="entry name" value="HTH-TYPE TRANSCRIPTIONAL REGULATOR RUTR"/>
    <property type="match status" value="1"/>
</dbReference>
<feature type="DNA-binding region" description="H-T-H motif" evidence="4">
    <location>
        <begin position="11"/>
        <end position="30"/>
    </location>
</feature>
<dbReference type="InterPro" id="IPR001647">
    <property type="entry name" value="HTH_TetR"/>
</dbReference>
<dbReference type="Pfam" id="PF00440">
    <property type="entry name" value="TetR_N"/>
    <property type="match status" value="1"/>
</dbReference>
<dbReference type="KEGG" id="spai:FPZ24_05255"/>
<dbReference type="OrthoDB" id="7056813at2"/>
<evidence type="ECO:0000313" key="7">
    <source>
        <dbReference type="Proteomes" id="UP000315673"/>
    </source>
</evidence>
<name>A0A5B8LFW9_9SPHN</name>
<evidence type="ECO:0000313" key="6">
    <source>
        <dbReference type="EMBL" id="QDZ06961.1"/>
    </source>
</evidence>
<gene>
    <name evidence="6" type="ORF">FPZ24_05255</name>
</gene>
<dbReference type="SUPFAM" id="SSF48498">
    <property type="entry name" value="Tetracyclin repressor-like, C-terminal domain"/>
    <property type="match status" value="1"/>
</dbReference>
<evidence type="ECO:0000256" key="4">
    <source>
        <dbReference type="PROSITE-ProRule" id="PRU00335"/>
    </source>
</evidence>
<evidence type="ECO:0000259" key="5">
    <source>
        <dbReference type="PROSITE" id="PS50977"/>
    </source>
</evidence>